<organism evidence="2 3">
    <name type="scientific">Trifolium medium</name>
    <dbReference type="NCBI Taxonomy" id="97028"/>
    <lineage>
        <taxon>Eukaryota</taxon>
        <taxon>Viridiplantae</taxon>
        <taxon>Streptophyta</taxon>
        <taxon>Embryophyta</taxon>
        <taxon>Tracheophyta</taxon>
        <taxon>Spermatophyta</taxon>
        <taxon>Magnoliopsida</taxon>
        <taxon>eudicotyledons</taxon>
        <taxon>Gunneridae</taxon>
        <taxon>Pentapetalae</taxon>
        <taxon>rosids</taxon>
        <taxon>fabids</taxon>
        <taxon>Fabales</taxon>
        <taxon>Fabaceae</taxon>
        <taxon>Papilionoideae</taxon>
        <taxon>50 kb inversion clade</taxon>
        <taxon>NPAAA clade</taxon>
        <taxon>Hologalegina</taxon>
        <taxon>IRL clade</taxon>
        <taxon>Trifolieae</taxon>
        <taxon>Trifolium</taxon>
    </lineage>
</organism>
<dbReference type="Proteomes" id="UP000265520">
    <property type="component" value="Unassembled WGS sequence"/>
</dbReference>
<sequence length="100" mass="11757">MLIVSPVSKTVYLTMSMPPESMPPESVFPGKVFHHPDHRSFWQRLQIWERVMVIIFAVVVIAAIFYRVIYPRIIQLWQWWHSPQAQPPLPAMIELQPPPV</sequence>
<comment type="caution">
    <text evidence="2">The sequence shown here is derived from an EMBL/GenBank/DDBJ whole genome shotgun (WGS) entry which is preliminary data.</text>
</comment>
<dbReference type="AlphaFoldDB" id="A0A392QAY6"/>
<evidence type="ECO:0000313" key="3">
    <source>
        <dbReference type="Proteomes" id="UP000265520"/>
    </source>
</evidence>
<proteinExistence type="predicted"/>
<dbReference type="EMBL" id="LXQA010122990">
    <property type="protein sequence ID" value="MCI21039.1"/>
    <property type="molecule type" value="Genomic_DNA"/>
</dbReference>
<reference evidence="2 3" key="1">
    <citation type="journal article" date="2018" name="Front. Plant Sci.">
        <title>Red Clover (Trifolium pratense) and Zigzag Clover (T. medium) - A Picture of Genomic Similarities and Differences.</title>
        <authorList>
            <person name="Dluhosova J."/>
            <person name="Istvanek J."/>
            <person name="Nedelnik J."/>
            <person name="Repkova J."/>
        </authorList>
    </citation>
    <scope>NUCLEOTIDE SEQUENCE [LARGE SCALE GENOMIC DNA]</scope>
    <source>
        <strain evidence="3">cv. 10/8</strain>
        <tissue evidence="2">Leaf</tissue>
    </source>
</reference>
<accession>A0A392QAY6</accession>
<name>A0A392QAY6_9FABA</name>
<keyword evidence="1" id="KW-0472">Membrane</keyword>
<keyword evidence="1" id="KW-1133">Transmembrane helix</keyword>
<keyword evidence="1" id="KW-0812">Transmembrane</keyword>
<evidence type="ECO:0000256" key="1">
    <source>
        <dbReference type="SAM" id="Phobius"/>
    </source>
</evidence>
<feature type="transmembrane region" description="Helical" evidence="1">
    <location>
        <begin position="47"/>
        <end position="69"/>
    </location>
</feature>
<protein>
    <submittedName>
        <fullName evidence="2">Uncharacterized protein</fullName>
    </submittedName>
</protein>
<keyword evidence="3" id="KW-1185">Reference proteome</keyword>
<evidence type="ECO:0000313" key="2">
    <source>
        <dbReference type="EMBL" id="MCI21039.1"/>
    </source>
</evidence>